<keyword evidence="2" id="KW-1185">Reference proteome</keyword>
<dbReference type="EMBL" id="CM046115">
    <property type="protein sequence ID" value="KAI8440874.1"/>
    <property type="molecule type" value="Genomic_DNA"/>
</dbReference>
<accession>A0ACC0KX21</accession>
<evidence type="ECO:0000313" key="1">
    <source>
        <dbReference type="EMBL" id="KAI8440874.1"/>
    </source>
</evidence>
<evidence type="ECO:0000313" key="2">
    <source>
        <dbReference type="Proteomes" id="UP001064048"/>
    </source>
</evidence>
<dbReference type="Proteomes" id="UP001064048">
    <property type="component" value="Chromosome 15"/>
</dbReference>
<gene>
    <name evidence="1" type="ORF">MSG28_009176</name>
</gene>
<sequence length="278" mass="30401">MCTTKSVASRWPKGEGGKVDMDNENRSVYLTVIIPQVENLRLDKSDAFAFSNDLPIVNLEPTLGQSSVTNSDQAKPDQVERLVRERRHTHSLRFRSRIGSDLIMFGRELTVTIPQVENLRLDKSDSFVFSNDLLPIVTLAPSLGETSDVTQNGIPNLPAPVNGVPGIPQPPNGIPNLPVPVNSVPGLPQLPNGIPNLPSSPAIPITTVVKHIQTRHASTLHSPNTDNRESLEENATSTQIHRDLNRAPHPQPGPTLQHPETTAATCRDTPTTDDYRDN</sequence>
<reference evidence="1 2" key="1">
    <citation type="journal article" date="2022" name="Genome Biol. Evol.">
        <title>The Spruce Budworm Genome: Reconstructing the Evolutionary History of Antifreeze Proteins.</title>
        <authorList>
            <person name="Beliveau C."/>
            <person name="Gagne P."/>
            <person name="Picq S."/>
            <person name="Vernygora O."/>
            <person name="Keeling C.I."/>
            <person name="Pinkney K."/>
            <person name="Doucet D."/>
            <person name="Wen F."/>
            <person name="Johnston J.S."/>
            <person name="Maaroufi H."/>
            <person name="Boyle B."/>
            <person name="Laroche J."/>
            <person name="Dewar K."/>
            <person name="Juretic N."/>
            <person name="Blackburn G."/>
            <person name="Nisole A."/>
            <person name="Brunet B."/>
            <person name="Brandao M."/>
            <person name="Lumley L."/>
            <person name="Duan J."/>
            <person name="Quan G."/>
            <person name="Lucarotti C.J."/>
            <person name="Roe A.D."/>
            <person name="Sperling F.A.H."/>
            <person name="Levesque R.C."/>
            <person name="Cusson M."/>
        </authorList>
    </citation>
    <scope>NUCLEOTIDE SEQUENCE [LARGE SCALE GENOMIC DNA]</scope>
    <source>
        <strain evidence="1">Glfc:IPQL:Cfum</strain>
    </source>
</reference>
<proteinExistence type="predicted"/>
<comment type="caution">
    <text evidence="1">The sequence shown here is derived from an EMBL/GenBank/DDBJ whole genome shotgun (WGS) entry which is preliminary data.</text>
</comment>
<protein>
    <submittedName>
        <fullName evidence="1">Uncharacterized protein</fullName>
    </submittedName>
</protein>
<organism evidence="1 2">
    <name type="scientific">Choristoneura fumiferana</name>
    <name type="common">Spruce budworm moth</name>
    <name type="synonym">Archips fumiferana</name>
    <dbReference type="NCBI Taxonomy" id="7141"/>
    <lineage>
        <taxon>Eukaryota</taxon>
        <taxon>Metazoa</taxon>
        <taxon>Ecdysozoa</taxon>
        <taxon>Arthropoda</taxon>
        <taxon>Hexapoda</taxon>
        <taxon>Insecta</taxon>
        <taxon>Pterygota</taxon>
        <taxon>Neoptera</taxon>
        <taxon>Endopterygota</taxon>
        <taxon>Lepidoptera</taxon>
        <taxon>Glossata</taxon>
        <taxon>Ditrysia</taxon>
        <taxon>Tortricoidea</taxon>
        <taxon>Tortricidae</taxon>
        <taxon>Tortricinae</taxon>
        <taxon>Choristoneura</taxon>
    </lineage>
</organism>
<name>A0ACC0KX21_CHOFU</name>